<dbReference type="AlphaFoldDB" id="A0A1D1VJL2"/>
<proteinExistence type="predicted"/>
<evidence type="ECO:0000313" key="2">
    <source>
        <dbReference type="Proteomes" id="UP000186922"/>
    </source>
</evidence>
<gene>
    <name evidence="1" type="primary">RvY_11765-1</name>
    <name evidence="1" type="synonym">RvY_11765.1</name>
    <name evidence="1" type="ORF">RvY_11765</name>
</gene>
<protein>
    <submittedName>
        <fullName evidence="1">Uncharacterized protein</fullName>
    </submittedName>
</protein>
<name>A0A1D1VJL2_RAMVA</name>
<dbReference type="Proteomes" id="UP000186922">
    <property type="component" value="Unassembled WGS sequence"/>
</dbReference>
<keyword evidence="2" id="KW-1185">Reference proteome</keyword>
<feature type="non-terminal residue" evidence="1">
    <location>
        <position position="1"/>
    </location>
</feature>
<reference evidence="1 2" key="1">
    <citation type="journal article" date="2016" name="Nat. Commun.">
        <title>Extremotolerant tardigrade genome and improved radiotolerance of human cultured cells by tardigrade-unique protein.</title>
        <authorList>
            <person name="Hashimoto T."/>
            <person name="Horikawa D.D."/>
            <person name="Saito Y."/>
            <person name="Kuwahara H."/>
            <person name="Kozuka-Hata H."/>
            <person name="Shin-I T."/>
            <person name="Minakuchi Y."/>
            <person name="Ohishi K."/>
            <person name="Motoyama A."/>
            <person name="Aizu T."/>
            <person name="Enomoto A."/>
            <person name="Kondo K."/>
            <person name="Tanaka S."/>
            <person name="Hara Y."/>
            <person name="Koshikawa S."/>
            <person name="Sagara H."/>
            <person name="Miura T."/>
            <person name="Yokobori S."/>
            <person name="Miyagawa K."/>
            <person name="Suzuki Y."/>
            <person name="Kubo T."/>
            <person name="Oyama M."/>
            <person name="Kohara Y."/>
            <person name="Fujiyama A."/>
            <person name="Arakawa K."/>
            <person name="Katayama T."/>
            <person name="Toyoda A."/>
            <person name="Kunieda T."/>
        </authorList>
    </citation>
    <scope>NUCLEOTIDE SEQUENCE [LARGE SCALE GENOMIC DNA]</scope>
    <source>
        <strain evidence="1 2">YOKOZUNA-1</strain>
    </source>
</reference>
<dbReference type="EMBL" id="BDGG01000006">
    <property type="protein sequence ID" value="GAV00986.1"/>
    <property type="molecule type" value="Genomic_DNA"/>
</dbReference>
<accession>A0A1D1VJL2</accession>
<evidence type="ECO:0000313" key="1">
    <source>
        <dbReference type="EMBL" id="GAV00986.1"/>
    </source>
</evidence>
<organism evidence="1 2">
    <name type="scientific">Ramazzottius varieornatus</name>
    <name type="common">Water bear</name>
    <name type="synonym">Tardigrade</name>
    <dbReference type="NCBI Taxonomy" id="947166"/>
    <lineage>
        <taxon>Eukaryota</taxon>
        <taxon>Metazoa</taxon>
        <taxon>Ecdysozoa</taxon>
        <taxon>Tardigrada</taxon>
        <taxon>Eutardigrada</taxon>
        <taxon>Parachela</taxon>
        <taxon>Hypsibioidea</taxon>
        <taxon>Ramazzottiidae</taxon>
        <taxon>Ramazzottius</taxon>
    </lineage>
</organism>
<comment type="caution">
    <text evidence="1">The sequence shown here is derived from an EMBL/GenBank/DDBJ whole genome shotgun (WGS) entry which is preliminary data.</text>
</comment>
<sequence length="42" mass="4795">LTFALALMYRFMLCRKGLPQPLRNFQREKSIAGISCIILLPA</sequence>